<dbReference type="GO" id="GO:1990904">
    <property type="term" value="C:ribonucleoprotein complex"/>
    <property type="evidence" value="ECO:0007669"/>
    <property type="project" value="UniProtKB-KW"/>
</dbReference>
<dbReference type="KEGG" id="aqu:100633350"/>
<dbReference type="PANTHER" id="PTHR10114">
    <property type="entry name" value="60S RIBOSOMAL PROTEIN L36"/>
    <property type="match status" value="1"/>
</dbReference>
<dbReference type="FunFam" id="1.10.10.1760:FF:000001">
    <property type="entry name" value="60S ribosomal protein L36"/>
    <property type="match status" value="1"/>
</dbReference>
<sequence length="113" mass="12857">MGIQHEMCVGLKKGKKVTPIAKKTRPSSMKGRLGKRVKFVREIVKEVCGLAPYEKRMVELLKVQKDKRALKFAKRRLGTHRRAKKKREEMQKYLQQLRKAQHAAGTAAASGTS</sequence>
<evidence type="ECO:0000256" key="4">
    <source>
        <dbReference type="ARBA" id="ARBA00023274"/>
    </source>
</evidence>
<dbReference type="GO" id="GO:0005840">
    <property type="term" value="C:ribosome"/>
    <property type="evidence" value="ECO:0007669"/>
    <property type="project" value="UniProtKB-KW"/>
</dbReference>
<organism evidence="6 7">
    <name type="scientific">Amphimedon queenslandica</name>
    <name type="common">Sponge</name>
    <dbReference type="NCBI Taxonomy" id="400682"/>
    <lineage>
        <taxon>Eukaryota</taxon>
        <taxon>Metazoa</taxon>
        <taxon>Porifera</taxon>
        <taxon>Demospongiae</taxon>
        <taxon>Heteroscleromorpha</taxon>
        <taxon>Haplosclerida</taxon>
        <taxon>Niphatidae</taxon>
        <taxon>Amphimedon</taxon>
    </lineage>
</organism>
<comment type="subunit">
    <text evidence="2">Component of the large ribosomal subunit.</text>
</comment>
<reference evidence="6" key="2">
    <citation type="submission" date="2024-06" db="UniProtKB">
        <authorList>
            <consortium name="EnsemblMetazoa"/>
        </authorList>
    </citation>
    <scope>IDENTIFICATION</scope>
</reference>
<evidence type="ECO:0000256" key="2">
    <source>
        <dbReference type="ARBA" id="ARBA00011133"/>
    </source>
</evidence>
<dbReference type="InterPro" id="IPR038097">
    <property type="entry name" value="Ribosomal_eL36_sf"/>
</dbReference>
<evidence type="ECO:0000313" key="7">
    <source>
        <dbReference type="Proteomes" id="UP000007879"/>
    </source>
</evidence>
<dbReference type="EnsemblMetazoa" id="XM_003388795.3">
    <property type="protein sequence ID" value="XP_003388843.1"/>
    <property type="gene ID" value="LOC100633350"/>
</dbReference>
<proteinExistence type="inferred from homology"/>
<dbReference type="Gene3D" id="1.10.10.1760">
    <property type="entry name" value="60S ribosomal protein L36"/>
    <property type="match status" value="1"/>
</dbReference>
<dbReference type="PROSITE" id="PS01190">
    <property type="entry name" value="RIBOSOMAL_L36E"/>
    <property type="match status" value="1"/>
</dbReference>
<evidence type="ECO:0000256" key="5">
    <source>
        <dbReference type="RuleBase" id="RU000665"/>
    </source>
</evidence>
<evidence type="ECO:0000256" key="1">
    <source>
        <dbReference type="ARBA" id="ARBA00006509"/>
    </source>
</evidence>
<evidence type="ECO:0000256" key="3">
    <source>
        <dbReference type="ARBA" id="ARBA00022980"/>
    </source>
</evidence>
<keyword evidence="3 5" id="KW-0689">Ribosomal protein</keyword>
<dbReference type="RefSeq" id="XP_003388843.1">
    <property type="nucleotide sequence ID" value="XM_003388795.3"/>
</dbReference>
<dbReference type="GO" id="GO:0003735">
    <property type="term" value="F:structural constituent of ribosome"/>
    <property type="evidence" value="ECO:0007669"/>
    <property type="project" value="InterPro"/>
</dbReference>
<protein>
    <recommendedName>
        <fullName evidence="5">60S ribosomal protein L36</fullName>
    </recommendedName>
</protein>
<dbReference type="InterPro" id="IPR000509">
    <property type="entry name" value="Ribosomal_eL36"/>
</dbReference>
<accession>A0AAN0IH87</accession>
<dbReference type="Proteomes" id="UP000007879">
    <property type="component" value="Unassembled WGS sequence"/>
</dbReference>
<comment type="similarity">
    <text evidence="1 5">Belongs to the eukaryotic ribosomal protein eL36 family.</text>
</comment>
<keyword evidence="4 5" id="KW-0687">Ribonucleoprotein</keyword>
<name>A0AAN0IH87_AMPQE</name>
<dbReference type="GO" id="GO:0006412">
    <property type="term" value="P:translation"/>
    <property type="evidence" value="ECO:0007669"/>
    <property type="project" value="InterPro"/>
</dbReference>
<dbReference type="Pfam" id="PF01158">
    <property type="entry name" value="Ribosomal_L36e"/>
    <property type="match status" value="1"/>
</dbReference>
<evidence type="ECO:0000313" key="6">
    <source>
        <dbReference type="EnsemblMetazoa" id="XP_003388843.1"/>
    </source>
</evidence>
<dbReference type="GeneID" id="100633350"/>
<keyword evidence="7" id="KW-1185">Reference proteome</keyword>
<reference evidence="7" key="1">
    <citation type="journal article" date="2010" name="Nature">
        <title>The Amphimedon queenslandica genome and the evolution of animal complexity.</title>
        <authorList>
            <person name="Srivastava M."/>
            <person name="Simakov O."/>
            <person name="Chapman J."/>
            <person name="Fahey B."/>
            <person name="Gauthier M.E."/>
            <person name="Mitros T."/>
            <person name="Richards G.S."/>
            <person name="Conaco C."/>
            <person name="Dacre M."/>
            <person name="Hellsten U."/>
            <person name="Larroux C."/>
            <person name="Putnam N.H."/>
            <person name="Stanke M."/>
            <person name="Adamska M."/>
            <person name="Darling A."/>
            <person name="Degnan S.M."/>
            <person name="Oakley T.H."/>
            <person name="Plachetzki D.C."/>
            <person name="Zhai Y."/>
            <person name="Adamski M."/>
            <person name="Calcino A."/>
            <person name="Cummins S.F."/>
            <person name="Goodstein D.M."/>
            <person name="Harris C."/>
            <person name="Jackson D.J."/>
            <person name="Leys S.P."/>
            <person name="Shu S."/>
            <person name="Woodcroft B.J."/>
            <person name="Vervoort M."/>
            <person name="Kosik K.S."/>
            <person name="Manning G."/>
            <person name="Degnan B.M."/>
            <person name="Rokhsar D.S."/>
        </authorList>
    </citation>
    <scope>NUCLEOTIDE SEQUENCE [LARGE SCALE GENOMIC DNA]</scope>
</reference>
<dbReference type="AlphaFoldDB" id="A0AAN0IH87"/>